<name>A0A8S5R321_9CAUD</name>
<evidence type="ECO:0000313" key="1">
    <source>
        <dbReference type="EMBL" id="DAE25373.1"/>
    </source>
</evidence>
<dbReference type="EMBL" id="BK015797">
    <property type="protein sequence ID" value="DAE25373.1"/>
    <property type="molecule type" value="Genomic_DNA"/>
</dbReference>
<sequence>MKSKKQLLEYMNEAFNKVWYIRSLTYSKEDFAYLSKDHVKEILKAREKVEQQYGSEWYENIDSWEYGFLSGVLATLRWAIDKNEDDKRFLDT</sequence>
<reference evidence="1" key="1">
    <citation type="journal article" date="2021" name="Proc. Natl. Acad. Sci. U.S.A.">
        <title>A Catalog of Tens of Thousands of Viruses from Human Metagenomes Reveals Hidden Associations with Chronic Diseases.</title>
        <authorList>
            <person name="Tisza M.J."/>
            <person name="Buck C.B."/>
        </authorList>
    </citation>
    <scope>NUCLEOTIDE SEQUENCE</scope>
    <source>
        <strain evidence="1">Ct6d71</strain>
    </source>
</reference>
<organism evidence="1">
    <name type="scientific">Siphoviridae sp. ct6d71</name>
    <dbReference type="NCBI Taxonomy" id="2826298"/>
    <lineage>
        <taxon>Viruses</taxon>
        <taxon>Duplodnaviria</taxon>
        <taxon>Heunggongvirae</taxon>
        <taxon>Uroviricota</taxon>
        <taxon>Caudoviricetes</taxon>
    </lineage>
</organism>
<accession>A0A8S5R321</accession>
<proteinExistence type="predicted"/>
<protein>
    <submittedName>
        <fullName evidence="1">Uncharacterized protein</fullName>
    </submittedName>
</protein>